<feature type="signal peptide" evidence="2">
    <location>
        <begin position="1"/>
        <end position="20"/>
    </location>
</feature>
<gene>
    <name evidence="3" type="ORF">L5515_013194</name>
</gene>
<feature type="region of interest" description="Disordered" evidence="1">
    <location>
        <begin position="255"/>
        <end position="309"/>
    </location>
</feature>
<protein>
    <submittedName>
        <fullName evidence="3">Uncharacterized protein</fullName>
    </submittedName>
</protein>
<evidence type="ECO:0000256" key="2">
    <source>
        <dbReference type="SAM" id="SignalP"/>
    </source>
</evidence>
<evidence type="ECO:0000313" key="4">
    <source>
        <dbReference type="Proteomes" id="UP000829354"/>
    </source>
</evidence>
<accession>A0AAE9E8G6</accession>
<evidence type="ECO:0000256" key="1">
    <source>
        <dbReference type="SAM" id="MobiDB-lite"/>
    </source>
</evidence>
<reference evidence="3 4" key="1">
    <citation type="submission" date="2022-04" db="EMBL/GenBank/DDBJ databases">
        <title>Chromosome-level reference genomes for two strains of Caenorhabditis briggsae: an improved platform for comparative genomics.</title>
        <authorList>
            <person name="Stevens L."/>
            <person name="Andersen E."/>
        </authorList>
    </citation>
    <scope>NUCLEOTIDE SEQUENCE [LARGE SCALE GENOMIC DNA]</scope>
    <source>
        <strain evidence="3">VX34</strain>
        <tissue evidence="3">Whole-organism</tissue>
    </source>
</reference>
<keyword evidence="4" id="KW-1185">Reference proteome</keyword>
<name>A0AAE9E8G6_CAEBR</name>
<dbReference type="AlphaFoldDB" id="A0AAE9E8G6"/>
<organism evidence="3 4">
    <name type="scientific">Caenorhabditis briggsae</name>
    <dbReference type="NCBI Taxonomy" id="6238"/>
    <lineage>
        <taxon>Eukaryota</taxon>
        <taxon>Metazoa</taxon>
        <taxon>Ecdysozoa</taxon>
        <taxon>Nematoda</taxon>
        <taxon>Chromadorea</taxon>
        <taxon>Rhabditida</taxon>
        <taxon>Rhabditina</taxon>
        <taxon>Rhabditomorpha</taxon>
        <taxon>Rhabditoidea</taxon>
        <taxon>Rhabditidae</taxon>
        <taxon>Peloderinae</taxon>
        <taxon>Caenorhabditis</taxon>
    </lineage>
</organism>
<keyword evidence="2" id="KW-0732">Signal</keyword>
<sequence length="390" mass="43453">MKTTVLILISLFSKIPISESNISDGRPPPCQLPPFTNLLPLNSRRELRKIWAGFHSTTGAKKCERQLAQTKELIAGLAEDMKLKILDWDRPNTSSGGIEERRGTNFLAGLSEEQTKTYSGIMSNRSITHEMRYDLLRNWASENLDLDAINQVEQFISFQQRKNKSFKEKVDKLSSEARIAHDRLESLRLLKQDVYSNLSETARKELAGLYRAKCPRGSIYEASDLDAEEIQLACSVDDRIPLFRTTTLVPTTLEPTTTEETTSTTTSLPTTTVTTTTVPTTTVPPTTVPTTTLPTTTTAPTTTTTTVPPTTITTTTTTTTTSDDFLWVKLTTAAPETTVEPKLSFEIEKSNNTVPLIPSRPHQVASMFVADPEKLTDLLRKIFSHRNDNN</sequence>
<proteinExistence type="predicted"/>
<feature type="chain" id="PRO_5041969784" evidence="2">
    <location>
        <begin position="21"/>
        <end position="390"/>
    </location>
</feature>
<dbReference type="EMBL" id="CP092621">
    <property type="protein sequence ID" value="UMM15989.1"/>
    <property type="molecule type" value="Genomic_DNA"/>
</dbReference>
<evidence type="ECO:0000313" key="3">
    <source>
        <dbReference type="EMBL" id="UMM15989.1"/>
    </source>
</evidence>
<dbReference type="Proteomes" id="UP000829354">
    <property type="component" value="Chromosome II"/>
</dbReference>